<keyword evidence="8" id="KW-0808">Transferase</keyword>
<keyword evidence="8" id="KW-0418">Kinase</keyword>
<dbReference type="SUPFAM" id="SSF68923">
    <property type="entry name" value="PEP carboxykinase N-terminal domain"/>
    <property type="match status" value="1"/>
</dbReference>
<comment type="pathway">
    <text evidence="1">Carbohydrate biosynthesis; gluconeogenesis.</text>
</comment>
<accession>A0A858BSS7</accession>
<dbReference type="RefSeq" id="WP_163064774.1">
    <property type="nucleotide sequence ID" value="NZ_CP048649.1"/>
</dbReference>
<comment type="catalytic activity">
    <reaction evidence="7">
        <text>oxaloacetate + ATP = phosphoenolpyruvate + ADP + CO2</text>
        <dbReference type="Rhea" id="RHEA:18617"/>
        <dbReference type="ChEBI" id="CHEBI:16452"/>
        <dbReference type="ChEBI" id="CHEBI:16526"/>
        <dbReference type="ChEBI" id="CHEBI:30616"/>
        <dbReference type="ChEBI" id="CHEBI:58702"/>
        <dbReference type="ChEBI" id="CHEBI:456216"/>
        <dbReference type="EC" id="4.1.1.49"/>
    </reaction>
</comment>
<dbReference type="GO" id="GO:0016301">
    <property type="term" value="F:kinase activity"/>
    <property type="evidence" value="ECO:0007669"/>
    <property type="project" value="UniProtKB-KW"/>
</dbReference>
<evidence type="ECO:0000256" key="2">
    <source>
        <dbReference type="ARBA" id="ARBA00006052"/>
    </source>
</evidence>
<evidence type="ECO:0000256" key="1">
    <source>
        <dbReference type="ARBA" id="ARBA00004742"/>
    </source>
</evidence>
<dbReference type="InterPro" id="IPR001272">
    <property type="entry name" value="PEP_carboxykinase_ATP"/>
</dbReference>
<sequence length="551" mass="61830">MATRANFKREQIGTGNKAFSTSRTTIETAFYGNNVEKVMDLKQAYRMAQKAPGTITTDMPIYEPERIGLPENAKILLFNDGETVGRFAGARVILGEVGVEETEIAKVLREAVYNTRYKTMYHSEAYIGLDPDFMVKAHLLIPETYENTMLNWLLNFQYKTAEYKEMYKSSREIGEEPDIFILSDPDYKHPKFPNGLAYFDPEHNCACLLGMRYFGEHKKGTLTLAWGIANRNGYASCHGGLKRCIKEDGQAHVLGVFGLSGSGKSTLTHAKHKGKYDVTILHDDAYIISSDNGSTVALEPSYFDKTQDYPLTSPDNQFLLTVQNCGATVDEEGKLVLVTEDLRNGNGRAIKSKLWAANRVDKMGEPINTIVWLMKDHTLPPVVKVENSVLASVMGACLATKRSTAEKLAEGVDMNALVFEPYANPFRTYPLRQDYEKFKALFEERKVDNYILNTGHFMDKKIPKEVTIGILESIIDGTAEFEKLGMISELKTMHVEGFEPDFEDKVYVNALKGGMMGRMNYLNSLKDVKGGRDDLPQEAREAIISIIAEIK</sequence>
<dbReference type="UniPathway" id="UPA00138"/>
<dbReference type="GO" id="GO:0005524">
    <property type="term" value="F:ATP binding"/>
    <property type="evidence" value="ECO:0007669"/>
    <property type="project" value="UniProtKB-KW"/>
</dbReference>
<comment type="similarity">
    <text evidence="2">Belongs to the phosphoenolpyruvate carboxykinase (ATP) family.</text>
</comment>
<dbReference type="AlphaFoldDB" id="A0A858BSS7"/>
<keyword evidence="8" id="KW-0670">Pyruvate</keyword>
<dbReference type="GO" id="GO:0006094">
    <property type="term" value="P:gluconeogenesis"/>
    <property type="evidence" value="ECO:0007669"/>
    <property type="project" value="UniProtKB-UniPathway"/>
</dbReference>
<reference evidence="8 9" key="1">
    <citation type="submission" date="2020-02" db="EMBL/GenBank/DDBJ databases">
        <authorList>
            <person name="Kim Y.B."/>
            <person name="Roh S.W."/>
        </authorList>
    </citation>
    <scope>NUCLEOTIDE SEQUENCE [LARGE SCALE GENOMIC DNA]</scope>
    <source>
        <strain evidence="8 9">DSM 103574</strain>
    </source>
</reference>
<name>A0A858BSS7_9FIRM</name>
<gene>
    <name evidence="8" type="ORF">Ami103574_00360</name>
</gene>
<keyword evidence="6" id="KW-0456">Lyase</keyword>
<evidence type="ECO:0000313" key="9">
    <source>
        <dbReference type="Proteomes" id="UP000466848"/>
    </source>
</evidence>
<organism evidence="8 9">
    <name type="scientific">Aminipila butyrica</name>
    <dbReference type="NCBI Taxonomy" id="433296"/>
    <lineage>
        <taxon>Bacteria</taxon>
        <taxon>Bacillati</taxon>
        <taxon>Bacillota</taxon>
        <taxon>Clostridia</taxon>
        <taxon>Peptostreptococcales</taxon>
        <taxon>Anaerovoracaceae</taxon>
        <taxon>Aminipila</taxon>
    </lineage>
</organism>
<dbReference type="Proteomes" id="UP000466848">
    <property type="component" value="Chromosome"/>
</dbReference>
<dbReference type="Gene3D" id="3.90.228.20">
    <property type="match status" value="1"/>
</dbReference>
<evidence type="ECO:0000313" key="8">
    <source>
        <dbReference type="EMBL" id="QIB67854.1"/>
    </source>
</evidence>
<evidence type="ECO:0000256" key="5">
    <source>
        <dbReference type="ARBA" id="ARBA00022840"/>
    </source>
</evidence>
<dbReference type="Pfam" id="PF01293">
    <property type="entry name" value="PEPCK_ATP"/>
    <property type="match status" value="1"/>
</dbReference>
<dbReference type="InterPro" id="IPR008210">
    <property type="entry name" value="PEP_carboxykinase_N"/>
</dbReference>
<dbReference type="Gene3D" id="3.40.449.10">
    <property type="entry name" value="Phosphoenolpyruvate Carboxykinase, domain 1"/>
    <property type="match status" value="1"/>
</dbReference>
<dbReference type="EC" id="4.1.1.49" evidence="3"/>
<evidence type="ECO:0000256" key="4">
    <source>
        <dbReference type="ARBA" id="ARBA00022741"/>
    </source>
</evidence>
<keyword evidence="4" id="KW-0547">Nucleotide-binding</keyword>
<keyword evidence="5" id="KW-0067">ATP-binding</keyword>
<keyword evidence="9" id="KW-1185">Reference proteome</keyword>
<protein>
    <recommendedName>
        <fullName evidence="3">phosphoenolpyruvate carboxykinase (ATP)</fullName>
        <ecNumber evidence="3">4.1.1.49</ecNumber>
    </recommendedName>
</protein>
<evidence type="ECO:0000256" key="7">
    <source>
        <dbReference type="ARBA" id="ARBA00047371"/>
    </source>
</evidence>
<evidence type="ECO:0000256" key="3">
    <source>
        <dbReference type="ARBA" id="ARBA00012363"/>
    </source>
</evidence>
<evidence type="ECO:0000256" key="6">
    <source>
        <dbReference type="ARBA" id="ARBA00023239"/>
    </source>
</evidence>
<dbReference type="SUPFAM" id="SSF53795">
    <property type="entry name" value="PEP carboxykinase-like"/>
    <property type="match status" value="1"/>
</dbReference>
<dbReference type="KEGG" id="abut:Ami103574_00360"/>
<proteinExistence type="inferred from homology"/>
<dbReference type="GO" id="GO:0004612">
    <property type="term" value="F:phosphoenolpyruvate carboxykinase (ATP) activity"/>
    <property type="evidence" value="ECO:0007669"/>
    <property type="project" value="UniProtKB-EC"/>
</dbReference>
<dbReference type="InterPro" id="IPR013035">
    <property type="entry name" value="PEP_carboxykinase_C"/>
</dbReference>
<dbReference type="EMBL" id="CP048649">
    <property type="protein sequence ID" value="QIB67854.1"/>
    <property type="molecule type" value="Genomic_DNA"/>
</dbReference>